<protein>
    <submittedName>
        <fullName evidence="2">DNA recombination-mediator protein A</fullName>
    </submittedName>
</protein>
<name>A0A481YWI5_9VIRU</name>
<dbReference type="InterPro" id="IPR019627">
    <property type="entry name" value="YAcAr"/>
</dbReference>
<dbReference type="Pfam" id="PF10686">
    <property type="entry name" value="YAcAr"/>
    <property type="match status" value="1"/>
</dbReference>
<reference evidence="2" key="1">
    <citation type="journal article" date="2019" name="MBio">
        <title>Virus Genomes from Deep Sea Sediments Expand the Ocean Megavirome and Support Independent Origins of Viral Gigantism.</title>
        <authorList>
            <person name="Backstrom D."/>
            <person name="Yutin N."/>
            <person name="Jorgensen S.L."/>
            <person name="Dharamshi J."/>
            <person name="Homa F."/>
            <person name="Zaremba-Niedwiedzka K."/>
            <person name="Spang A."/>
            <person name="Wolf Y.I."/>
            <person name="Koonin E.V."/>
            <person name="Ettema T.J."/>
        </authorList>
    </citation>
    <scope>NUCLEOTIDE SEQUENCE</scope>
</reference>
<accession>A0A481YWI5</accession>
<evidence type="ECO:0000259" key="1">
    <source>
        <dbReference type="Pfam" id="PF10686"/>
    </source>
</evidence>
<proteinExistence type="predicted"/>
<dbReference type="EMBL" id="MK500364">
    <property type="protein sequence ID" value="QBK87633.1"/>
    <property type="molecule type" value="Genomic_DNA"/>
</dbReference>
<evidence type="ECO:0000313" key="2">
    <source>
        <dbReference type="EMBL" id="QBK87633.1"/>
    </source>
</evidence>
<sequence>MKILIAGSRNYTNRKKIHKVISALSQDTVVVHGDCRGADKIAASVATKLQLTVECYPADWKQYGKAAGPIRNQQMLDDNNIEKAIIFHECLEESKGTKDMLSRLKKKGISVDIYS</sequence>
<organism evidence="2">
    <name type="scientific">Marseillevirus LCMAC201</name>
    <dbReference type="NCBI Taxonomy" id="2506605"/>
    <lineage>
        <taxon>Viruses</taxon>
        <taxon>Varidnaviria</taxon>
        <taxon>Bamfordvirae</taxon>
        <taxon>Nucleocytoviricota</taxon>
        <taxon>Megaviricetes</taxon>
        <taxon>Pimascovirales</taxon>
        <taxon>Pimascovirales incertae sedis</taxon>
        <taxon>Marseilleviridae</taxon>
    </lineage>
</organism>
<feature type="domain" description="YspA cpYpsA-related SLOG" evidence="1">
    <location>
        <begin position="1"/>
        <end position="63"/>
    </location>
</feature>
<gene>
    <name evidence="2" type="ORF">LCMAC201_05460</name>
</gene>